<dbReference type="SUPFAM" id="SSF82199">
    <property type="entry name" value="SET domain"/>
    <property type="match status" value="1"/>
</dbReference>
<keyword evidence="1" id="KW-0472">Membrane</keyword>
<sequence>MYPGDGASAPQERWIGACPPRQKAAIDVIGVAMFNISKSSLLAGSSLYLFSTNDVTLVASFGGFANVTANQQVYEGEVIGTVLKSSCTPNIIHLTMTRIGENTYLNPQPFLERRDVNSTWKEENNAYFYYFLIGFVTTIVTLLSSFAIQRAAYIDKDDEIAVSCDGYLDEESGQYAFQLYDGQYCGADGCTDGDNDYIELVRWMSRNGFKGALLKPANFKETGRGLMATKPFQHTGVLSKLSLIYKMPIYFQIGDQVISIPEMLLITTQNVLSSYLGDFIKQQTRPKLSPMQVICTYLICERSRQKDSFWYNYIKVLPKSYSNPVYFTNEEINWLPRRIKRKVFDECEKINTAYRELKNLFSILESTFVSFKGIFEYSAFRWAWCTVNTRSVYMLQEQNPHLSIERDHYALAPFLDLLNHTNTVEVKASYNPVSKCYEIFTCTACKKYDQMFIYYGPHDNVKLFIEYGFVLPQNQHNVVELDFEDIYCKTCEERKLLRNKLDFFQSHNLTTKLTCSLDGLSWKLVTVLKILSMLNTDM</sequence>
<dbReference type="CDD" id="cd19177">
    <property type="entry name" value="SET_SETD4"/>
    <property type="match status" value="1"/>
</dbReference>
<accession>A0ABM0MJ43</accession>
<dbReference type="Gene3D" id="3.90.1410.10">
    <property type="entry name" value="set domain protein methyltransferase, domain 1"/>
    <property type="match status" value="1"/>
</dbReference>
<name>A0ABM0MJ43_SACKO</name>
<evidence type="ECO:0000256" key="1">
    <source>
        <dbReference type="SAM" id="Phobius"/>
    </source>
</evidence>
<keyword evidence="1" id="KW-0812">Transmembrane</keyword>
<evidence type="ECO:0000313" key="2">
    <source>
        <dbReference type="Proteomes" id="UP000694865"/>
    </source>
</evidence>
<dbReference type="PANTHER" id="PTHR13271:SF151">
    <property type="entry name" value="SET DOMAIN-CONTAINING PROTEIN 4"/>
    <property type="match status" value="1"/>
</dbReference>
<gene>
    <name evidence="3" type="primary">LOC100377737</name>
</gene>
<dbReference type="GeneID" id="100377737"/>
<dbReference type="RefSeq" id="XP_006820034.1">
    <property type="nucleotide sequence ID" value="XM_006819971.1"/>
</dbReference>
<protein>
    <submittedName>
        <fullName evidence="3">SET domain-containing protein 4-like</fullName>
    </submittedName>
</protein>
<reference evidence="3" key="1">
    <citation type="submission" date="2025-08" db="UniProtKB">
        <authorList>
            <consortium name="RefSeq"/>
        </authorList>
    </citation>
    <scope>IDENTIFICATION</scope>
    <source>
        <tissue evidence="3">Testes</tissue>
    </source>
</reference>
<dbReference type="PANTHER" id="PTHR13271">
    <property type="entry name" value="UNCHARACTERIZED PUTATIVE METHYLTRANSFERASE"/>
    <property type="match status" value="1"/>
</dbReference>
<dbReference type="Proteomes" id="UP000694865">
    <property type="component" value="Unplaced"/>
</dbReference>
<organism evidence="2 3">
    <name type="scientific">Saccoglossus kowalevskii</name>
    <name type="common">Acorn worm</name>
    <dbReference type="NCBI Taxonomy" id="10224"/>
    <lineage>
        <taxon>Eukaryota</taxon>
        <taxon>Metazoa</taxon>
        <taxon>Hemichordata</taxon>
        <taxon>Enteropneusta</taxon>
        <taxon>Harrimaniidae</taxon>
        <taxon>Saccoglossus</taxon>
    </lineage>
</organism>
<feature type="transmembrane region" description="Helical" evidence="1">
    <location>
        <begin position="127"/>
        <end position="148"/>
    </location>
</feature>
<dbReference type="InterPro" id="IPR044429">
    <property type="entry name" value="SETD4_SET"/>
</dbReference>
<proteinExistence type="predicted"/>
<keyword evidence="1" id="KW-1133">Transmembrane helix</keyword>
<keyword evidence="2" id="KW-1185">Reference proteome</keyword>
<evidence type="ECO:0000313" key="3">
    <source>
        <dbReference type="RefSeq" id="XP_006820034.1"/>
    </source>
</evidence>
<dbReference type="InterPro" id="IPR050600">
    <property type="entry name" value="SETD3_SETD6_MTase"/>
</dbReference>
<dbReference type="InterPro" id="IPR046341">
    <property type="entry name" value="SET_dom_sf"/>
</dbReference>